<accession>A0A0G0PPM6</accession>
<evidence type="ECO:0000256" key="1">
    <source>
        <dbReference type="ARBA" id="ARBA00023115"/>
    </source>
</evidence>
<proteinExistence type="predicted"/>
<dbReference type="PANTHER" id="PTHR43317:SF1">
    <property type="entry name" value="THERMOSPERMINE SYNTHASE ACAULIS5"/>
    <property type="match status" value="1"/>
</dbReference>
<organism evidence="2 3">
    <name type="scientific">Candidatus Woesebacteria bacterium GW2011_GWA1_39_8</name>
    <dbReference type="NCBI Taxonomy" id="1618552"/>
    <lineage>
        <taxon>Bacteria</taxon>
        <taxon>Candidatus Woeseibacteriota</taxon>
    </lineage>
</organism>
<name>A0A0G0PPM6_9BACT</name>
<evidence type="ECO:0000313" key="2">
    <source>
        <dbReference type="EMBL" id="KKR30089.1"/>
    </source>
</evidence>
<comment type="caution">
    <text evidence="2">The sequence shown here is derived from an EMBL/GenBank/DDBJ whole genome shotgun (WGS) entry which is preliminary data.</text>
</comment>
<dbReference type="SUPFAM" id="SSF53335">
    <property type="entry name" value="S-adenosyl-L-methionine-dependent methyltransferases"/>
    <property type="match status" value="1"/>
</dbReference>
<sequence length="220" mass="25017">MGKLVDFLSGTKILEEVISPINGKISVIKSLAFGTYIQVGGLTQSGGVVYDVWHTTLKKVRGQRLEVRKCLILGLAGGSTAKLVRKFWGEEVEITGVDLDPVMVKMGKKYLGLDEYKVKVNIVDAYDYVNKSQFQIPNFKFDLILVDLYIGDEFPEKFESENYIRLVRTVLASDGIVVFNRLYYGEKRKEAMKFGKILEKIFEKVDIVFPEANVMFICYK</sequence>
<evidence type="ECO:0008006" key="4">
    <source>
        <dbReference type="Google" id="ProtNLM"/>
    </source>
</evidence>
<dbReference type="GO" id="GO:0006596">
    <property type="term" value="P:polyamine biosynthetic process"/>
    <property type="evidence" value="ECO:0007669"/>
    <property type="project" value="UniProtKB-KW"/>
</dbReference>
<keyword evidence="1" id="KW-0620">Polyamine biosynthesis</keyword>
<dbReference type="InterPro" id="IPR029063">
    <property type="entry name" value="SAM-dependent_MTases_sf"/>
</dbReference>
<evidence type="ECO:0000313" key="3">
    <source>
        <dbReference type="Proteomes" id="UP000034793"/>
    </source>
</evidence>
<gene>
    <name evidence="2" type="ORF">UT61_C0013G0003</name>
</gene>
<dbReference type="CDD" id="cd02440">
    <property type="entry name" value="AdoMet_MTases"/>
    <property type="match status" value="1"/>
</dbReference>
<dbReference type="Pfam" id="PF01564">
    <property type="entry name" value="Spermine_synth"/>
    <property type="match status" value="1"/>
</dbReference>
<dbReference type="PANTHER" id="PTHR43317">
    <property type="entry name" value="THERMOSPERMINE SYNTHASE ACAULIS5"/>
    <property type="match status" value="1"/>
</dbReference>
<reference evidence="2 3" key="1">
    <citation type="journal article" date="2015" name="Nature">
        <title>rRNA introns, odd ribosomes, and small enigmatic genomes across a large radiation of phyla.</title>
        <authorList>
            <person name="Brown C.T."/>
            <person name="Hug L.A."/>
            <person name="Thomas B.C."/>
            <person name="Sharon I."/>
            <person name="Castelle C.J."/>
            <person name="Singh A."/>
            <person name="Wilkins M.J."/>
            <person name="Williams K.H."/>
            <person name="Banfield J.F."/>
        </authorList>
    </citation>
    <scope>NUCLEOTIDE SEQUENCE [LARGE SCALE GENOMIC DNA]</scope>
</reference>
<protein>
    <recommendedName>
        <fullName evidence="4">PABS domain-containing protein</fullName>
    </recommendedName>
</protein>
<dbReference type="Proteomes" id="UP000034793">
    <property type="component" value="Unassembled WGS sequence"/>
</dbReference>
<dbReference type="EMBL" id="LBXL01000013">
    <property type="protein sequence ID" value="KKR30089.1"/>
    <property type="molecule type" value="Genomic_DNA"/>
</dbReference>
<dbReference type="Gene3D" id="3.40.50.150">
    <property type="entry name" value="Vaccinia Virus protein VP39"/>
    <property type="match status" value="1"/>
</dbReference>
<dbReference type="AlphaFoldDB" id="A0A0G0PPM6"/>